<keyword evidence="2" id="KW-0472">Membrane</keyword>
<dbReference type="Proteomes" id="UP000324748">
    <property type="component" value="Unassembled WGS sequence"/>
</dbReference>
<accession>A0A5B0LMD8</accession>
<evidence type="ECO:0000256" key="2">
    <source>
        <dbReference type="SAM" id="Phobius"/>
    </source>
</evidence>
<dbReference type="OrthoDB" id="2503055at2759"/>
<proteinExistence type="predicted"/>
<evidence type="ECO:0000256" key="1">
    <source>
        <dbReference type="SAM" id="MobiDB-lite"/>
    </source>
</evidence>
<keyword evidence="4" id="KW-1185">Reference proteome</keyword>
<dbReference type="AlphaFoldDB" id="A0A5B0LMD8"/>
<feature type="region of interest" description="Disordered" evidence="1">
    <location>
        <begin position="1"/>
        <end position="39"/>
    </location>
</feature>
<evidence type="ECO:0000313" key="3">
    <source>
        <dbReference type="EMBL" id="KAA1064980.1"/>
    </source>
</evidence>
<dbReference type="EMBL" id="VSWC01000197">
    <property type="protein sequence ID" value="KAA1064980.1"/>
    <property type="molecule type" value="Genomic_DNA"/>
</dbReference>
<gene>
    <name evidence="3" type="ORF">PGT21_020813</name>
</gene>
<feature type="region of interest" description="Disordered" evidence="1">
    <location>
        <begin position="329"/>
        <end position="349"/>
    </location>
</feature>
<feature type="region of interest" description="Disordered" evidence="1">
    <location>
        <begin position="50"/>
        <end position="69"/>
    </location>
</feature>
<organism evidence="3 4">
    <name type="scientific">Puccinia graminis f. sp. tritici</name>
    <dbReference type="NCBI Taxonomy" id="56615"/>
    <lineage>
        <taxon>Eukaryota</taxon>
        <taxon>Fungi</taxon>
        <taxon>Dikarya</taxon>
        <taxon>Basidiomycota</taxon>
        <taxon>Pucciniomycotina</taxon>
        <taxon>Pucciniomycetes</taxon>
        <taxon>Pucciniales</taxon>
        <taxon>Pucciniaceae</taxon>
        <taxon>Puccinia</taxon>
    </lineage>
</organism>
<feature type="compositionally biased region" description="Low complexity" evidence="1">
    <location>
        <begin position="521"/>
        <end position="530"/>
    </location>
</feature>
<feature type="transmembrane region" description="Helical" evidence="2">
    <location>
        <begin position="126"/>
        <end position="149"/>
    </location>
</feature>
<feature type="compositionally biased region" description="Low complexity" evidence="1">
    <location>
        <begin position="30"/>
        <end position="39"/>
    </location>
</feature>
<feature type="region of interest" description="Disordered" evidence="1">
    <location>
        <begin position="424"/>
        <end position="570"/>
    </location>
</feature>
<evidence type="ECO:0000313" key="4">
    <source>
        <dbReference type="Proteomes" id="UP000324748"/>
    </source>
</evidence>
<keyword evidence="2" id="KW-1133">Transmembrane helix</keyword>
<protein>
    <submittedName>
        <fullName evidence="3">Uncharacterized protein</fullName>
    </submittedName>
</protein>
<keyword evidence="2" id="KW-0812">Transmembrane</keyword>
<name>A0A5B0LMD8_PUCGR</name>
<feature type="region of interest" description="Disordered" evidence="1">
    <location>
        <begin position="236"/>
        <end position="280"/>
    </location>
</feature>
<comment type="caution">
    <text evidence="3">The sequence shown here is derived from an EMBL/GenBank/DDBJ whole genome shotgun (WGS) entry which is preliminary data.</text>
</comment>
<reference evidence="3 4" key="1">
    <citation type="submission" date="2019-05" db="EMBL/GenBank/DDBJ databases">
        <title>Emergence of the Ug99 lineage of the wheat stem rust pathogen through somatic hybridization.</title>
        <authorList>
            <person name="Li F."/>
            <person name="Upadhyaya N.M."/>
            <person name="Sperschneider J."/>
            <person name="Matny O."/>
            <person name="Nguyen-Phuc H."/>
            <person name="Mago R."/>
            <person name="Raley C."/>
            <person name="Miller M.E."/>
            <person name="Silverstein K.A.T."/>
            <person name="Henningsen E."/>
            <person name="Hirsch C.D."/>
            <person name="Visser B."/>
            <person name="Pretorius Z.A."/>
            <person name="Steffenson B.J."/>
            <person name="Schwessinger B."/>
            <person name="Dodds P.N."/>
            <person name="Figueroa M."/>
        </authorList>
    </citation>
    <scope>NUCLEOTIDE SEQUENCE [LARGE SCALE GENOMIC DNA]</scope>
    <source>
        <strain evidence="3">21-0</strain>
    </source>
</reference>
<feature type="compositionally biased region" description="Basic and acidic residues" evidence="1">
    <location>
        <begin position="488"/>
        <end position="500"/>
    </location>
</feature>
<feature type="compositionally biased region" description="Low complexity" evidence="1">
    <location>
        <begin position="463"/>
        <end position="478"/>
    </location>
</feature>
<sequence length="570" mass="62984">MDDSTDVTTFDDGLYHPQTKTTHAHPPSPTTDTDPDAASIVSAASFDPVIVQPSPATPTSLGAHRNPKAKPISSAAIPRESFAPLPVTTDASVSISSALPIPSAETSPMRAIEVEAPPPQHNSARAVVTALVVVTAVLAVVFLVGYLTSQRFRRWRESRKMRYTETKWQISRPFRQGDSPASSMRQVPVSANQLVYGPTDPFARSMPRQSRMPFQIGRSEPVEVVDEERGWLWGTKTSKKSDSSRYTTPGLGVGRYRSKNGRGQAQSIRDSHLQPEENDEMKEELLYDDDQQGAEYAHEEEEEEVRARHGVSYLLGRLKESISSRSKFSSLGSSTGRLRENSGGRGGWNEVGQLVEEQVDEKDIITQYGNNHDEEDEEKKVGFGHARFDSHQSRHSGPALSEFTLPELPAFTWDNNSSVKIAKTKRARVPSLEVEIDSSRRPDSFNLPQTTTAPTRSTRDSTRSSLHTPTTTTTRTTTNSVQQMISRLESKSSSRPDKFTDLPPRQPRRKRRGALPPIPVSAASSSSSSSKTRSNKSLGLVKNKSKHLYPGGYVGRSPTKKLRRKEPVEA</sequence>